<dbReference type="OrthoDB" id="5835829at2759"/>
<evidence type="ECO:0000256" key="3">
    <source>
        <dbReference type="ARBA" id="ARBA00022723"/>
    </source>
</evidence>
<dbReference type="InterPro" id="IPR036396">
    <property type="entry name" value="Cyt_P450_sf"/>
</dbReference>
<dbReference type="PRINTS" id="PR00463">
    <property type="entry name" value="EP450I"/>
</dbReference>
<evidence type="ECO:0000256" key="4">
    <source>
        <dbReference type="ARBA" id="ARBA00023002"/>
    </source>
</evidence>
<dbReference type="Pfam" id="PF00067">
    <property type="entry name" value="p450"/>
    <property type="match status" value="1"/>
</dbReference>
<dbReference type="PANTHER" id="PTHR48050">
    <property type="entry name" value="STEROL 3-BETA-GLUCOSYLTRANSFERASE"/>
    <property type="match status" value="1"/>
</dbReference>
<gene>
    <name evidence="9" type="ORF">P875_00021862</name>
</gene>
<sequence>MDRSFFIGRSEIKQAADYMLHSSQCGKPLDIFSYFQAMMHCRNVGNELLSSRKRQTVLHLDDDAARNLTNSDLSTLFQQAAIYLLAGTTTAVTLTVACFHILKSPNIRERLQIELDEFDRRTPGGLSGSQLDWRELTRLNYLTRISASQFVFHHNETVFPNPGQFNPERWLKSSPDELRTMEQYFMPFSKGSRACIGWQQANIYMFTALAHLWAEFEMTAVENTPETLDWKDQKGAVPVTPPLVRLRPKGVLVFKVLAASNDYNTNNETSPEKRGHVELATPAIRLNIVIQTIGTQGDIQPFLILGDELVGQGHRVRVATHATYATAVATDHPHLEFFPIGGDPAELISYGRKNSGFVHEFKTLQARLQGKKIPIMSDIISGCWRSCVDDDPVTSAPFVADAIIASPIGFSHVHCAQALGGLPVHLMYTMPWSRTKMFPHAITRVGVGRAMKLSRRNWISYVAIEWMIWLYLGDTINQLRASLDLAPIPMNMGPGLHETLKIPFTYFWPPALVPKPDDWPAHIEVSGYISRNPSSYQPSPELQKFLLSGSTPVYIGFGSIVLDEQLSQELTETVLAAISLAGIRAVVGKGWCKLGDFVTNNKNVFCIDNCPHDWLFQHVSAVVHHGGIGTTICGLAHDRPTVVVPFVAEGSLWQILTWKFFSGQRFWGHIVAGTGAGPAPIPYTSLKPRRLAAAIRYCFTDQAKVAARQVGKKLRAETPGAASAVQSFYRNLPLHRMSCEYLVDQPSVWSYGPVNREIQLSKAAAWILVSHGRIHEQKLKIHRIKTYAALDYGTQRDLIGVIIGVFVWIVSTLLYPLLYVLCGRTDVTNAPPKGVPNFGTEAAVVKARLREGKYMADEMPLETQSAVLRKFDVAFGND</sequence>
<dbReference type="InterPro" id="IPR002213">
    <property type="entry name" value="UDP_glucos_trans"/>
</dbReference>
<dbReference type="GO" id="GO:0005506">
    <property type="term" value="F:iron ion binding"/>
    <property type="evidence" value="ECO:0007669"/>
    <property type="project" value="InterPro"/>
</dbReference>
<keyword evidence="7" id="KW-0472">Membrane</keyword>
<dbReference type="EMBL" id="JZEE01000325">
    <property type="protein sequence ID" value="KJK66065.1"/>
    <property type="molecule type" value="Genomic_DNA"/>
</dbReference>
<dbReference type="Pfam" id="PF03033">
    <property type="entry name" value="Glyco_transf_28"/>
    <property type="match status" value="1"/>
</dbReference>
<evidence type="ECO:0000256" key="7">
    <source>
        <dbReference type="SAM" id="Phobius"/>
    </source>
</evidence>
<comment type="caution">
    <text evidence="9">The sequence shown here is derived from an EMBL/GenBank/DDBJ whole genome shotgun (WGS) entry which is preliminary data.</text>
</comment>
<keyword evidence="7" id="KW-1133">Transmembrane helix</keyword>
<dbReference type="InterPro" id="IPR002401">
    <property type="entry name" value="Cyt_P450_E_grp-I"/>
</dbReference>
<dbReference type="InterPro" id="IPR004276">
    <property type="entry name" value="GlycoTrans_28_N"/>
</dbReference>
<dbReference type="Gene3D" id="3.40.50.2000">
    <property type="entry name" value="Glycogen Phosphorylase B"/>
    <property type="match status" value="2"/>
</dbReference>
<dbReference type="GO" id="GO:0012505">
    <property type="term" value="C:endomembrane system"/>
    <property type="evidence" value="ECO:0007669"/>
    <property type="project" value="UniProtKB-SubCell"/>
</dbReference>
<dbReference type="SUPFAM" id="SSF53756">
    <property type="entry name" value="UDP-Glycosyltransferase/glycogen phosphorylase"/>
    <property type="match status" value="1"/>
</dbReference>
<feature type="transmembrane region" description="Helical" evidence="7">
    <location>
        <begin position="798"/>
        <end position="821"/>
    </location>
</feature>
<feature type="binding site" description="axial binding residue" evidence="6">
    <location>
        <position position="195"/>
    </location>
    <ligand>
        <name>heme</name>
        <dbReference type="ChEBI" id="CHEBI:30413"/>
    </ligand>
    <ligandPart>
        <name>Fe</name>
        <dbReference type="ChEBI" id="CHEBI:18248"/>
    </ligandPart>
</feature>
<feature type="domain" description="Glycosyltransferase family 28 N-terminal" evidence="8">
    <location>
        <begin position="288"/>
        <end position="439"/>
    </location>
</feature>
<evidence type="ECO:0000256" key="1">
    <source>
        <dbReference type="ARBA" id="ARBA00004184"/>
    </source>
</evidence>
<evidence type="ECO:0000313" key="9">
    <source>
        <dbReference type="EMBL" id="KJK66065.1"/>
    </source>
</evidence>
<dbReference type="PROSITE" id="PS00086">
    <property type="entry name" value="CYTOCHROME_P450"/>
    <property type="match status" value="1"/>
</dbReference>
<evidence type="ECO:0000256" key="5">
    <source>
        <dbReference type="ARBA" id="ARBA00023004"/>
    </source>
</evidence>
<keyword evidence="7" id="KW-0812">Transmembrane</keyword>
<reference evidence="9 10" key="1">
    <citation type="submission" date="2015-02" db="EMBL/GenBank/DDBJ databases">
        <title>Draft genome sequence of Aspergillus parasiticus SU-1.</title>
        <authorList>
            <person name="Yu J."/>
            <person name="Fedorova N."/>
            <person name="Yin Y."/>
            <person name="Losada L."/>
            <person name="Zafar N."/>
            <person name="Taujale R."/>
            <person name="Ehrlich K.C."/>
            <person name="Bhatnagar D."/>
            <person name="Cleveland T.E."/>
            <person name="Bennett J.W."/>
            <person name="Nierman W.C."/>
        </authorList>
    </citation>
    <scope>NUCLEOTIDE SEQUENCE [LARGE SCALE GENOMIC DNA]</scope>
    <source>
        <strain evidence="10">ATCC 56775 / NRRL 5862 / SRRC 143 / SU-1</strain>
    </source>
</reference>
<dbReference type="Gene3D" id="1.10.630.10">
    <property type="entry name" value="Cytochrome P450"/>
    <property type="match status" value="2"/>
</dbReference>
<dbReference type="STRING" id="1403190.A0A0F0IEE0"/>
<proteinExistence type="predicted"/>
<dbReference type="GO" id="GO:0016705">
    <property type="term" value="F:oxidoreductase activity, acting on paired donors, with incorporation or reduction of molecular oxygen"/>
    <property type="evidence" value="ECO:0007669"/>
    <property type="project" value="InterPro"/>
</dbReference>
<dbReference type="InterPro" id="IPR017972">
    <property type="entry name" value="Cyt_P450_CS"/>
</dbReference>
<dbReference type="InterPro" id="IPR001128">
    <property type="entry name" value="Cyt_P450"/>
</dbReference>
<keyword evidence="3 6" id="KW-0479">Metal-binding</keyword>
<evidence type="ECO:0000313" key="10">
    <source>
        <dbReference type="Proteomes" id="UP000033540"/>
    </source>
</evidence>
<keyword evidence="6" id="KW-0349">Heme</keyword>
<evidence type="ECO:0000256" key="6">
    <source>
        <dbReference type="PIRSR" id="PIRSR602401-1"/>
    </source>
</evidence>
<dbReference type="SUPFAM" id="SSF48264">
    <property type="entry name" value="Cytochrome P450"/>
    <property type="match status" value="1"/>
</dbReference>
<protein>
    <submittedName>
        <fullName evidence="9">GT1Gtflike</fullName>
    </submittedName>
</protein>
<evidence type="ECO:0000259" key="8">
    <source>
        <dbReference type="Pfam" id="PF03033"/>
    </source>
</evidence>
<dbReference type="AlphaFoldDB" id="A0A0F0IEE0"/>
<name>A0A0F0IEE0_ASPPU</name>
<comment type="subcellular location">
    <subcellularLocation>
        <location evidence="1">Endomembrane system</location>
        <topology evidence="1">Peripheral membrane protein</topology>
    </subcellularLocation>
</comment>
<organism evidence="9 10">
    <name type="scientific">Aspergillus parasiticus (strain ATCC 56775 / NRRL 5862 / SRRC 143 / SU-1)</name>
    <dbReference type="NCBI Taxonomy" id="1403190"/>
    <lineage>
        <taxon>Eukaryota</taxon>
        <taxon>Fungi</taxon>
        <taxon>Dikarya</taxon>
        <taxon>Ascomycota</taxon>
        <taxon>Pezizomycotina</taxon>
        <taxon>Eurotiomycetes</taxon>
        <taxon>Eurotiomycetidae</taxon>
        <taxon>Eurotiales</taxon>
        <taxon>Aspergillaceae</taxon>
        <taxon>Aspergillus</taxon>
        <taxon>Aspergillus subgen. Circumdati</taxon>
    </lineage>
</organism>
<dbReference type="CDD" id="cd03784">
    <property type="entry name" value="GT1_Gtf-like"/>
    <property type="match status" value="1"/>
</dbReference>
<dbReference type="GO" id="GO:0020037">
    <property type="term" value="F:heme binding"/>
    <property type="evidence" value="ECO:0007669"/>
    <property type="project" value="InterPro"/>
</dbReference>
<dbReference type="PANTHER" id="PTHR48050:SF27">
    <property type="entry name" value="GLUCOSYLTRANSFERASE, PUTATIVE (AFU_ORTHOLOGUE AFUA_7G04880)-RELATED"/>
    <property type="match status" value="1"/>
</dbReference>
<dbReference type="GO" id="GO:0004497">
    <property type="term" value="F:monooxygenase activity"/>
    <property type="evidence" value="ECO:0007669"/>
    <property type="project" value="InterPro"/>
</dbReference>
<keyword evidence="5 6" id="KW-0408">Iron</keyword>
<dbReference type="FunFam" id="3.40.50.2000:FF:000009">
    <property type="entry name" value="Sterol 3-beta-glucosyltransferase UGT80A2"/>
    <property type="match status" value="1"/>
</dbReference>
<evidence type="ECO:0000256" key="2">
    <source>
        <dbReference type="ARBA" id="ARBA00022679"/>
    </source>
</evidence>
<dbReference type="Proteomes" id="UP000033540">
    <property type="component" value="Unassembled WGS sequence"/>
</dbReference>
<dbReference type="InterPro" id="IPR050426">
    <property type="entry name" value="Glycosyltransferase_28"/>
</dbReference>
<keyword evidence="2" id="KW-0808">Transferase</keyword>
<keyword evidence="4" id="KW-0560">Oxidoreductase</keyword>
<comment type="cofactor">
    <cofactor evidence="6">
        <name>heme</name>
        <dbReference type="ChEBI" id="CHEBI:30413"/>
    </cofactor>
</comment>
<dbReference type="GO" id="GO:0016906">
    <property type="term" value="F:sterol 3-beta-glucosyltransferase activity"/>
    <property type="evidence" value="ECO:0007669"/>
    <property type="project" value="UniProtKB-ARBA"/>
</dbReference>
<accession>A0A0F0IEE0</accession>
<dbReference type="GO" id="GO:0005975">
    <property type="term" value="P:carbohydrate metabolic process"/>
    <property type="evidence" value="ECO:0007669"/>
    <property type="project" value="InterPro"/>
</dbReference>